<evidence type="ECO:0000313" key="1">
    <source>
        <dbReference type="EMBL" id="ROQ52844.1"/>
    </source>
</evidence>
<organism evidence="1 2">
    <name type="scientific">Pseudomonas putida</name>
    <name type="common">Arthrobacter siderocapsulatus</name>
    <dbReference type="NCBI Taxonomy" id="303"/>
    <lineage>
        <taxon>Bacteria</taxon>
        <taxon>Pseudomonadati</taxon>
        <taxon>Pseudomonadota</taxon>
        <taxon>Gammaproteobacteria</taxon>
        <taxon>Pseudomonadales</taxon>
        <taxon>Pseudomonadaceae</taxon>
        <taxon>Pseudomonas</taxon>
    </lineage>
</organism>
<name>A0A9X8EMX2_PSEPU</name>
<protein>
    <recommendedName>
        <fullName evidence="3">DUF2591 domain-containing protein</fullName>
    </recommendedName>
</protein>
<dbReference type="AlphaFoldDB" id="A0A9X8EMX2"/>
<dbReference type="Proteomes" id="UP000269115">
    <property type="component" value="Unassembled WGS sequence"/>
</dbReference>
<dbReference type="RefSeq" id="WP_078479622.1">
    <property type="nucleotide sequence ID" value="NZ_RJUR01000011.1"/>
</dbReference>
<comment type="caution">
    <text evidence="1">The sequence shown here is derived from an EMBL/GenBank/DDBJ whole genome shotgun (WGS) entry which is preliminary data.</text>
</comment>
<reference evidence="1 2" key="1">
    <citation type="submission" date="2018-11" db="EMBL/GenBank/DDBJ databases">
        <title>Genomic analyses of the natural microbiome of Caenorhabditis elegans.</title>
        <authorList>
            <person name="Samuel B."/>
        </authorList>
    </citation>
    <scope>NUCLEOTIDE SEQUENCE [LARGE SCALE GENOMIC DNA]</scope>
    <source>
        <strain evidence="1 2">BIGb0473</strain>
    </source>
</reference>
<proteinExistence type="predicted"/>
<dbReference type="EMBL" id="RJUR01000011">
    <property type="protein sequence ID" value="ROQ52844.1"/>
    <property type="molecule type" value="Genomic_DNA"/>
</dbReference>
<gene>
    <name evidence="1" type="ORF">EDF85_0585</name>
</gene>
<evidence type="ECO:0000313" key="2">
    <source>
        <dbReference type="Proteomes" id="UP000269115"/>
    </source>
</evidence>
<evidence type="ECO:0008006" key="3">
    <source>
        <dbReference type="Google" id="ProtNLM"/>
    </source>
</evidence>
<sequence length="110" mass="12141">MTDLIEVKTADLVGEALGWAIEQIEGPLPKPAGQLQLAFCADSFATDVVERLIEKYCVWIDRGAHVPWVASIKLDPFEREGGGTREHAACRAIVANRIGRTVQVPKELMR</sequence>
<accession>A0A9X8EMX2</accession>